<dbReference type="PANTHER" id="PTHR47938">
    <property type="entry name" value="RESPIRATORY COMPLEX I CHAPERONE (CIA84), PUTATIVE (AFU_ORTHOLOGUE AFUA_2G06020)-RELATED"/>
    <property type="match status" value="1"/>
</dbReference>
<sequence length="684" mass="76969">MFDCHACLRQCLRVLSPDTLPISRLGLRHRAGFLSSRHRLVLRSRGYATAFPRRVPSTFSAQAVVEEGEPWRGSKQAEEQKQLATATVKRDRDAVKDERALRKELEYLKDPLELANYVRKILAQGKEQKAADIVQLASKDRQCTVSWNHLIDYEMSKGRVNAAFKTYNDMKKRAQTPDSYTYLLLFRGLANNAQLPSTVGRALALFHSMSAENSKVQPTTLHTNAVLKVCARAGDMDAMWGVASNIPERGAGAADNLTFTTILNAVRQTALGNTPKEYTEDQIARLLDKSVVDARRIWEDIVGKWRKGDIFIDEEIVCAMGRVLLIGSRPRDWDDVLSLIEQTMNIPRLMPRLGTEARALAPIPRIRAPHTPADMKNDNHELPTDEPVRGDEFNAVDISQSVGRKGRSIAYAEPGRNTLSLILEATLKTVAKQAAIGYWNLLTGPEYNVKPDLENLHSYLRLLRQSRSSAEALAVVKNDMHSRGLPLLRKTFRIAMSTCVRDKNNPNAMDTAGQLLDLMANTLDQVDVRTLDMYMELASSARNGKDVLRALNRLEPSYINLRSMVNFGIKAPMAPGPGLKPGANRGRSVERNMSTEETEAALGVVKKMIRCYDRLMNRGEVEREMYGELTQRRSKLAAWVSRRANRADEWKKKAEFEPKKSSRDRRQRRGEEEAEESGLMTTAL</sequence>
<evidence type="ECO:0000256" key="1">
    <source>
        <dbReference type="SAM" id="MobiDB-lite"/>
    </source>
</evidence>
<dbReference type="AlphaFoldDB" id="R7YSL0"/>
<dbReference type="PANTHER" id="PTHR47938:SF35">
    <property type="entry name" value="PENTATRICOPEPTIDE REPEAT-CONTAINING PROTEIN 4, MITOCHONDRIAL-RELATED"/>
    <property type="match status" value="1"/>
</dbReference>
<proteinExistence type="predicted"/>
<evidence type="ECO:0008006" key="4">
    <source>
        <dbReference type="Google" id="ProtNLM"/>
    </source>
</evidence>
<dbReference type="GO" id="GO:0003729">
    <property type="term" value="F:mRNA binding"/>
    <property type="evidence" value="ECO:0007669"/>
    <property type="project" value="TreeGrafter"/>
</dbReference>
<dbReference type="InterPro" id="IPR002885">
    <property type="entry name" value="PPR_rpt"/>
</dbReference>
<feature type="region of interest" description="Disordered" evidence="1">
    <location>
        <begin position="644"/>
        <end position="684"/>
    </location>
</feature>
<evidence type="ECO:0000313" key="2">
    <source>
        <dbReference type="EMBL" id="EON64611.1"/>
    </source>
</evidence>
<dbReference type="InterPro" id="IPR011990">
    <property type="entry name" value="TPR-like_helical_dom_sf"/>
</dbReference>
<dbReference type="Gene3D" id="1.25.40.10">
    <property type="entry name" value="Tetratricopeptide repeat domain"/>
    <property type="match status" value="2"/>
</dbReference>
<dbReference type="eggNOG" id="ENOG502QQWX">
    <property type="taxonomic scope" value="Eukaryota"/>
</dbReference>
<keyword evidence="3" id="KW-1185">Reference proteome</keyword>
<dbReference type="STRING" id="1168221.R7YSL0"/>
<dbReference type="Proteomes" id="UP000016924">
    <property type="component" value="Unassembled WGS sequence"/>
</dbReference>
<name>R7YSL0_CONA1</name>
<dbReference type="GeneID" id="19901155"/>
<dbReference type="EMBL" id="JH767569">
    <property type="protein sequence ID" value="EON64611.1"/>
    <property type="molecule type" value="Genomic_DNA"/>
</dbReference>
<dbReference type="Pfam" id="PF13041">
    <property type="entry name" value="PPR_2"/>
    <property type="match status" value="1"/>
</dbReference>
<feature type="region of interest" description="Disordered" evidence="1">
    <location>
        <begin position="576"/>
        <end position="595"/>
    </location>
</feature>
<organism evidence="2 3">
    <name type="scientific">Coniosporium apollinis (strain CBS 100218)</name>
    <name type="common">Rock-inhabiting black yeast</name>
    <dbReference type="NCBI Taxonomy" id="1168221"/>
    <lineage>
        <taxon>Eukaryota</taxon>
        <taxon>Fungi</taxon>
        <taxon>Dikarya</taxon>
        <taxon>Ascomycota</taxon>
        <taxon>Pezizomycotina</taxon>
        <taxon>Dothideomycetes</taxon>
        <taxon>Dothideomycetes incertae sedis</taxon>
        <taxon>Coniosporium</taxon>
    </lineage>
</organism>
<evidence type="ECO:0000313" key="3">
    <source>
        <dbReference type="Proteomes" id="UP000016924"/>
    </source>
</evidence>
<gene>
    <name evidence="2" type="ORF">W97_03844</name>
</gene>
<feature type="compositionally biased region" description="Basic and acidic residues" evidence="1">
    <location>
        <begin position="645"/>
        <end position="661"/>
    </location>
</feature>
<protein>
    <recommendedName>
        <fullName evidence="4">Pentatricopeptide repeat protein</fullName>
    </recommendedName>
</protein>
<reference evidence="3" key="1">
    <citation type="submission" date="2012-06" db="EMBL/GenBank/DDBJ databases">
        <title>The genome sequence of Coniosporium apollinis CBS 100218.</title>
        <authorList>
            <consortium name="The Broad Institute Genome Sequencing Platform"/>
            <person name="Cuomo C."/>
            <person name="Gorbushina A."/>
            <person name="Noack S."/>
            <person name="Walker B."/>
            <person name="Young S.K."/>
            <person name="Zeng Q."/>
            <person name="Gargeya S."/>
            <person name="Fitzgerald M."/>
            <person name="Haas B."/>
            <person name="Abouelleil A."/>
            <person name="Alvarado L."/>
            <person name="Arachchi H.M."/>
            <person name="Berlin A.M."/>
            <person name="Chapman S.B."/>
            <person name="Goldberg J."/>
            <person name="Griggs A."/>
            <person name="Gujja S."/>
            <person name="Hansen M."/>
            <person name="Howarth C."/>
            <person name="Imamovic A."/>
            <person name="Larimer J."/>
            <person name="McCowan C."/>
            <person name="Montmayeur A."/>
            <person name="Murphy C."/>
            <person name="Neiman D."/>
            <person name="Pearson M."/>
            <person name="Priest M."/>
            <person name="Roberts A."/>
            <person name="Saif S."/>
            <person name="Shea T."/>
            <person name="Sisk P."/>
            <person name="Sykes S."/>
            <person name="Wortman J."/>
            <person name="Nusbaum C."/>
            <person name="Birren B."/>
        </authorList>
    </citation>
    <scope>NUCLEOTIDE SEQUENCE [LARGE SCALE GENOMIC DNA]</scope>
    <source>
        <strain evidence="3">CBS 100218</strain>
    </source>
</reference>
<dbReference type="OrthoDB" id="185373at2759"/>
<accession>R7YSL0</accession>
<dbReference type="OMA" id="CVRDNIN"/>
<dbReference type="RefSeq" id="XP_007779928.1">
    <property type="nucleotide sequence ID" value="XM_007781738.1"/>
</dbReference>
<dbReference type="HOGENOM" id="CLU_014304_3_0_1"/>